<keyword evidence="2" id="KW-1185">Reference proteome</keyword>
<gene>
    <name evidence="1" type="ordered locus">sce8209</name>
</gene>
<dbReference type="AlphaFoldDB" id="A9FN03"/>
<organism evidence="1 2">
    <name type="scientific">Sorangium cellulosum (strain So ce56)</name>
    <name type="common">Polyangium cellulosum (strain So ce56)</name>
    <dbReference type="NCBI Taxonomy" id="448385"/>
    <lineage>
        <taxon>Bacteria</taxon>
        <taxon>Pseudomonadati</taxon>
        <taxon>Myxococcota</taxon>
        <taxon>Polyangia</taxon>
        <taxon>Polyangiales</taxon>
        <taxon>Polyangiaceae</taxon>
        <taxon>Sorangium</taxon>
    </lineage>
</organism>
<dbReference type="BioCyc" id="SCEL448385:SCE_RS42050-MONOMER"/>
<reference evidence="1 2" key="1">
    <citation type="journal article" date="2007" name="Nat. Biotechnol.">
        <title>Complete genome sequence of the myxobacterium Sorangium cellulosum.</title>
        <authorList>
            <person name="Schneiker S."/>
            <person name="Perlova O."/>
            <person name="Kaiser O."/>
            <person name="Gerth K."/>
            <person name="Alici A."/>
            <person name="Altmeyer M.O."/>
            <person name="Bartels D."/>
            <person name="Bekel T."/>
            <person name="Beyer S."/>
            <person name="Bode E."/>
            <person name="Bode H.B."/>
            <person name="Bolten C.J."/>
            <person name="Choudhuri J.V."/>
            <person name="Doss S."/>
            <person name="Elnakady Y.A."/>
            <person name="Frank B."/>
            <person name="Gaigalat L."/>
            <person name="Goesmann A."/>
            <person name="Groeger C."/>
            <person name="Gross F."/>
            <person name="Jelsbak L."/>
            <person name="Jelsbak L."/>
            <person name="Kalinowski J."/>
            <person name="Kegler C."/>
            <person name="Knauber T."/>
            <person name="Konietzny S."/>
            <person name="Kopp M."/>
            <person name="Krause L."/>
            <person name="Krug D."/>
            <person name="Linke B."/>
            <person name="Mahmud T."/>
            <person name="Martinez-Arias R."/>
            <person name="McHardy A.C."/>
            <person name="Merai M."/>
            <person name="Meyer F."/>
            <person name="Mormann S."/>
            <person name="Munoz-Dorado J."/>
            <person name="Perez J."/>
            <person name="Pradella S."/>
            <person name="Rachid S."/>
            <person name="Raddatz G."/>
            <person name="Rosenau F."/>
            <person name="Rueckert C."/>
            <person name="Sasse F."/>
            <person name="Scharfe M."/>
            <person name="Schuster S.C."/>
            <person name="Suen G."/>
            <person name="Treuner-Lange A."/>
            <person name="Velicer G.J."/>
            <person name="Vorholter F.-J."/>
            <person name="Weissman K.J."/>
            <person name="Welch R.D."/>
            <person name="Wenzel S.C."/>
            <person name="Whitworth D.E."/>
            <person name="Wilhelm S."/>
            <person name="Wittmann C."/>
            <person name="Bloecker H."/>
            <person name="Puehler A."/>
            <person name="Mueller R."/>
        </authorList>
    </citation>
    <scope>NUCLEOTIDE SEQUENCE [LARGE SCALE GENOMIC DNA]</scope>
    <source>
        <strain evidence="2">So ce56</strain>
    </source>
</reference>
<accession>A9FN03</accession>
<evidence type="ECO:0000313" key="2">
    <source>
        <dbReference type="Proteomes" id="UP000002139"/>
    </source>
</evidence>
<name>A9FN03_SORC5</name>
<dbReference type="STRING" id="448385.sce8209"/>
<dbReference type="OrthoDB" id="5492264at2"/>
<proteinExistence type="predicted"/>
<dbReference type="Proteomes" id="UP000002139">
    <property type="component" value="Chromosome"/>
</dbReference>
<evidence type="ECO:0000313" key="1">
    <source>
        <dbReference type="EMBL" id="CAN98379.1"/>
    </source>
</evidence>
<dbReference type="KEGG" id="scl:sce8209"/>
<dbReference type="RefSeq" id="WP_012240818.1">
    <property type="nucleotide sequence ID" value="NC_010162.1"/>
</dbReference>
<protein>
    <submittedName>
        <fullName evidence="1">Uncharacterized protein</fullName>
    </submittedName>
</protein>
<dbReference type="EMBL" id="AM746676">
    <property type="protein sequence ID" value="CAN98379.1"/>
    <property type="molecule type" value="Genomic_DNA"/>
</dbReference>
<sequence length="391" mass="43162">MKIVLQKSLRVRCVLVEGKVAFAEKRVAEHAAVVWAADRLRAGLEAQTEQLCDASAQGPLLGLSPVVGRRLGRICEELGLLRLEKNRIVQLTNEGERVAASTEPRVFVPQLGAWLLFWSEDPLLPQPLLRVEPGKELSAHEERQAGGARNGEGKRRFEMVPEVIAKTCDERGERPPLELPAAKDGAPIRIVAIERKVQPLGVEGVLSLELSFEPEVAAASLRLQGTLAGKGIDRALPAPSGHDHASVWLSLLRSNGAEDWWNPRSGKLRMSFKALSDDARTSFRLRMPFKTPEIPGLGRFDDTSVDGVPLEPVSAGDAQRWFDWLLALRSERTQWPDVFATNVAELQALFPGFSLRPPIQREFAQGLRGTERPRPAYWNLQAPMDLEGGVA</sequence>
<dbReference type="HOGENOM" id="CLU_711520_0_0_7"/>